<dbReference type="AlphaFoldDB" id="A0A6M1TE10"/>
<feature type="compositionally biased region" description="Polar residues" evidence="1">
    <location>
        <begin position="64"/>
        <end position="73"/>
    </location>
</feature>
<organism evidence="2 3">
    <name type="scientific">Fodinibius halophilus</name>
    <dbReference type="NCBI Taxonomy" id="1736908"/>
    <lineage>
        <taxon>Bacteria</taxon>
        <taxon>Pseudomonadati</taxon>
        <taxon>Balneolota</taxon>
        <taxon>Balneolia</taxon>
        <taxon>Balneolales</taxon>
        <taxon>Balneolaceae</taxon>
        <taxon>Fodinibius</taxon>
    </lineage>
</organism>
<evidence type="ECO:0000313" key="2">
    <source>
        <dbReference type="EMBL" id="NGP90261.1"/>
    </source>
</evidence>
<dbReference type="Proteomes" id="UP000479132">
    <property type="component" value="Unassembled WGS sequence"/>
</dbReference>
<reference evidence="2 3" key="1">
    <citation type="submission" date="2020-02" db="EMBL/GenBank/DDBJ databases">
        <title>Aliifodinibius halophilus 2W32, complete genome.</title>
        <authorList>
            <person name="Li Y."/>
            <person name="Wu S."/>
        </authorList>
    </citation>
    <scope>NUCLEOTIDE SEQUENCE [LARGE SCALE GENOMIC DNA]</scope>
    <source>
        <strain evidence="2 3">2W32</strain>
    </source>
</reference>
<comment type="caution">
    <text evidence="2">The sequence shown here is derived from an EMBL/GenBank/DDBJ whole genome shotgun (WGS) entry which is preliminary data.</text>
</comment>
<sequence>MEREKAKSGQTVGEARPLKARVSLGTEDLEQAKNEIKTTKRNRGRPTNLRPTATTKREMGDWSNGFSTENFRA</sequence>
<proteinExistence type="predicted"/>
<name>A0A6M1TE10_9BACT</name>
<feature type="region of interest" description="Disordered" evidence="1">
    <location>
        <begin position="1"/>
        <end position="73"/>
    </location>
</feature>
<evidence type="ECO:0000313" key="3">
    <source>
        <dbReference type="Proteomes" id="UP000479132"/>
    </source>
</evidence>
<protein>
    <submittedName>
        <fullName evidence="2">Uncharacterized protein</fullName>
    </submittedName>
</protein>
<keyword evidence="3" id="KW-1185">Reference proteome</keyword>
<evidence type="ECO:0000256" key="1">
    <source>
        <dbReference type="SAM" id="MobiDB-lite"/>
    </source>
</evidence>
<accession>A0A6M1TE10</accession>
<dbReference type="EMBL" id="JAALLS010000050">
    <property type="protein sequence ID" value="NGP90261.1"/>
    <property type="molecule type" value="Genomic_DNA"/>
</dbReference>
<gene>
    <name evidence="2" type="ORF">G3569_18040</name>
</gene>
<dbReference type="RefSeq" id="WP_165271483.1">
    <property type="nucleotide sequence ID" value="NZ_JAALLS010000050.1"/>
</dbReference>